<evidence type="ECO:0000259" key="1">
    <source>
        <dbReference type="Pfam" id="PF05699"/>
    </source>
</evidence>
<gene>
    <name evidence="2" type="ORF">AFUS01_LOCUS1719</name>
</gene>
<dbReference type="PANTHER" id="PTHR47611:SF1">
    <property type="entry name" value="CCHC-TYPE DOMAIN-CONTAINING PROTEIN"/>
    <property type="match status" value="1"/>
</dbReference>
<accession>A0A8J2NRI1</accession>
<sequence length="98" mass="11392">DGNKLPKTELDTYLEMKISAATDPLDFWRTHQKQFPNLARLAKLYLAIPATSASVERLFSELSALARYVRSRMTVMRQQECILYKEWAQEIKSKQVTL</sequence>
<comment type="caution">
    <text evidence="2">The sequence shown here is derived from an EMBL/GenBank/DDBJ whole genome shotgun (WGS) entry which is preliminary data.</text>
</comment>
<feature type="domain" description="HAT C-terminal dimerisation" evidence="1">
    <location>
        <begin position="9"/>
        <end position="78"/>
    </location>
</feature>
<evidence type="ECO:0000313" key="2">
    <source>
        <dbReference type="EMBL" id="CAG7667366.1"/>
    </source>
</evidence>
<keyword evidence="3" id="KW-1185">Reference proteome</keyword>
<organism evidence="2 3">
    <name type="scientific">Allacma fusca</name>
    <dbReference type="NCBI Taxonomy" id="39272"/>
    <lineage>
        <taxon>Eukaryota</taxon>
        <taxon>Metazoa</taxon>
        <taxon>Ecdysozoa</taxon>
        <taxon>Arthropoda</taxon>
        <taxon>Hexapoda</taxon>
        <taxon>Collembola</taxon>
        <taxon>Symphypleona</taxon>
        <taxon>Sminthuridae</taxon>
        <taxon>Allacma</taxon>
    </lineage>
</organism>
<dbReference type="InterPro" id="IPR008906">
    <property type="entry name" value="HATC_C_dom"/>
</dbReference>
<dbReference type="OrthoDB" id="3062869at2759"/>
<proteinExistence type="predicted"/>
<protein>
    <recommendedName>
        <fullName evidence="1">HAT C-terminal dimerisation domain-containing protein</fullName>
    </recommendedName>
</protein>
<reference evidence="2" key="1">
    <citation type="submission" date="2021-06" db="EMBL/GenBank/DDBJ databases">
        <authorList>
            <person name="Hodson N. C."/>
            <person name="Mongue J. A."/>
            <person name="Jaron S. K."/>
        </authorList>
    </citation>
    <scope>NUCLEOTIDE SEQUENCE</scope>
</reference>
<dbReference type="GO" id="GO:0046983">
    <property type="term" value="F:protein dimerization activity"/>
    <property type="evidence" value="ECO:0007669"/>
    <property type="project" value="InterPro"/>
</dbReference>
<dbReference type="Proteomes" id="UP000708208">
    <property type="component" value="Unassembled WGS sequence"/>
</dbReference>
<dbReference type="EMBL" id="CAJVCH010009620">
    <property type="protein sequence ID" value="CAG7667366.1"/>
    <property type="molecule type" value="Genomic_DNA"/>
</dbReference>
<name>A0A8J2NRI1_9HEXA</name>
<dbReference type="AlphaFoldDB" id="A0A8J2NRI1"/>
<evidence type="ECO:0000313" key="3">
    <source>
        <dbReference type="Proteomes" id="UP000708208"/>
    </source>
</evidence>
<dbReference type="Pfam" id="PF05699">
    <property type="entry name" value="Dimer_Tnp_hAT"/>
    <property type="match status" value="1"/>
</dbReference>
<dbReference type="PANTHER" id="PTHR47611">
    <property type="entry name" value="HAT DIMERISATION DOMAIN, C-TERMINAL"/>
    <property type="match status" value="1"/>
</dbReference>
<feature type="non-terminal residue" evidence="2">
    <location>
        <position position="1"/>
    </location>
</feature>